<comment type="caution">
    <text evidence="1">The sequence shown here is derived from an EMBL/GenBank/DDBJ whole genome shotgun (WGS) entry which is preliminary data.</text>
</comment>
<evidence type="ECO:0000313" key="1">
    <source>
        <dbReference type="EMBL" id="MBM3276080.1"/>
    </source>
</evidence>
<feature type="non-terminal residue" evidence="1">
    <location>
        <position position="83"/>
    </location>
</feature>
<sequence>MNGNGLPMTMSVSAVVRYRHPELDARGVERRLHQLLPMARGLARFLGIEVAALTVGHFVLAVRQDSFLVAADVDEYLRSQDAS</sequence>
<accession>A0A938BPC3</accession>
<organism evidence="1 2">
    <name type="scientific">Candidatus Tanganyikabacteria bacterium</name>
    <dbReference type="NCBI Taxonomy" id="2961651"/>
    <lineage>
        <taxon>Bacteria</taxon>
        <taxon>Bacillati</taxon>
        <taxon>Candidatus Sericytochromatia</taxon>
        <taxon>Candidatus Tanganyikabacteria</taxon>
    </lineage>
</organism>
<dbReference type="AlphaFoldDB" id="A0A938BPC3"/>
<dbReference type="EMBL" id="VGJX01000850">
    <property type="protein sequence ID" value="MBM3276080.1"/>
    <property type="molecule type" value="Genomic_DNA"/>
</dbReference>
<dbReference type="Proteomes" id="UP000703893">
    <property type="component" value="Unassembled WGS sequence"/>
</dbReference>
<evidence type="ECO:0000313" key="2">
    <source>
        <dbReference type="Proteomes" id="UP000703893"/>
    </source>
</evidence>
<gene>
    <name evidence="1" type="ORF">FJZ00_13085</name>
</gene>
<name>A0A938BPC3_9BACT</name>
<reference evidence="1 2" key="1">
    <citation type="submission" date="2019-03" db="EMBL/GenBank/DDBJ databases">
        <title>Lake Tanganyika Metagenome-Assembled Genomes (MAGs).</title>
        <authorList>
            <person name="Tran P."/>
        </authorList>
    </citation>
    <scope>NUCLEOTIDE SEQUENCE [LARGE SCALE GENOMIC DNA]</scope>
    <source>
        <strain evidence="1">K_DeepCast_65m_m2_236</strain>
    </source>
</reference>
<protein>
    <submittedName>
        <fullName evidence="1">Uncharacterized protein</fullName>
    </submittedName>
</protein>
<proteinExistence type="predicted"/>